<evidence type="ECO:0000313" key="3">
    <source>
        <dbReference type="EMBL" id="AOH84926.1"/>
    </source>
</evidence>
<feature type="chain" id="PRO_5008556403" description="DUF6438 domain-containing protein" evidence="1">
    <location>
        <begin position="23"/>
        <end position="173"/>
    </location>
</feature>
<dbReference type="KEGG" id="span:AWL63_14120"/>
<dbReference type="PROSITE" id="PS51257">
    <property type="entry name" value="PROKAR_LIPOPROTEIN"/>
    <property type="match status" value="1"/>
</dbReference>
<evidence type="ECO:0000256" key="1">
    <source>
        <dbReference type="SAM" id="SignalP"/>
    </source>
</evidence>
<feature type="signal peptide" evidence="1">
    <location>
        <begin position="1"/>
        <end position="22"/>
    </location>
</feature>
<evidence type="ECO:0000313" key="4">
    <source>
        <dbReference type="Proteomes" id="UP000094256"/>
    </source>
</evidence>
<dbReference type="OrthoDB" id="7172369at2"/>
<dbReference type="STRING" id="1560345.AWL63_14120"/>
<protein>
    <recommendedName>
        <fullName evidence="2">DUF6438 domain-containing protein</fullName>
    </recommendedName>
</protein>
<dbReference type="InterPro" id="IPR045497">
    <property type="entry name" value="DUF6438"/>
</dbReference>
<proteinExistence type="predicted"/>
<dbReference type="Pfam" id="PF20033">
    <property type="entry name" value="DUF6438"/>
    <property type="match status" value="1"/>
</dbReference>
<feature type="domain" description="DUF6438" evidence="2">
    <location>
        <begin position="37"/>
        <end position="146"/>
    </location>
</feature>
<accession>A0A1B3ZBW6</accession>
<evidence type="ECO:0000259" key="2">
    <source>
        <dbReference type="Pfam" id="PF20033"/>
    </source>
</evidence>
<keyword evidence="4" id="KW-1185">Reference proteome</keyword>
<dbReference type="Proteomes" id="UP000094256">
    <property type="component" value="Chromosome"/>
</dbReference>
<dbReference type="AlphaFoldDB" id="A0A1B3ZBW6"/>
<dbReference type="RefSeq" id="WP_069205477.1">
    <property type="nucleotide sequence ID" value="NZ_CP014168.1"/>
</dbReference>
<dbReference type="EMBL" id="CP014168">
    <property type="protein sequence ID" value="AOH84926.1"/>
    <property type="molecule type" value="Genomic_DNA"/>
</dbReference>
<gene>
    <name evidence="3" type="ORF">AWL63_14120</name>
</gene>
<organism evidence="3 4">
    <name type="scientific">Sphingomonas panacis</name>
    <dbReference type="NCBI Taxonomy" id="1560345"/>
    <lineage>
        <taxon>Bacteria</taxon>
        <taxon>Pseudomonadati</taxon>
        <taxon>Pseudomonadota</taxon>
        <taxon>Alphaproteobacteria</taxon>
        <taxon>Sphingomonadales</taxon>
        <taxon>Sphingomonadaceae</taxon>
        <taxon>Sphingomonas</taxon>
    </lineage>
</organism>
<reference evidence="3 4" key="1">
    <citation type="submission" date="2016-01" db="EMBL/GenBank/DDBJ databases">
        <title>Complete genome and mega plasmid sequence of Sphingomonas panacis DCY99 elicits systemic resistance in rice to Xanthomonas oryzae.</title>
        <authorList>
            <person name="Kim Y.J."/>
            <person name="Yang D.C."/>
            <person name="Sing P."/>
        </authorList>
    </citation>
    <scope>NUCLEOTIDE SEQUENCE [LARGE SCALE GENOMIC DNA]</scope>
    <source>
        <strain evidence="3 4">DCY99</strain>
    </source>
</reference>
<sequence>MKTVKLAAACGALAALGACATAAPGVAPAPAAGAPTSIAISVGPCFGFCPVYDVRVAADGAVVFTGERHTAVLGTRERRAAPDVYRALAADLAPFRPADGSTTAVPCTVSITDMATYTITWTGAAGQQTVATHRGGCREGAGRDLDVVLRAVPQRLGIEDWMRQTTRPGVSRG</sequence>
<keyword evidence="1" id="KW-0732">Signal</keyword>
<name>A0A1B3ZBW6_9SPHN</name>